<protein>
    <recommendedName>
        <fullName evidence="5">VWFA domain-containing protein</fullName>
    </recommendedName>
</protein>
<dbReference type="AlphaFoldDB" id="A0A0C2CL21"/>
<accession>A0A0C2CL21</accession>
<feature type="compositionally biased region" description="Acidic residues" evidence="1">
    <location>
        <begin position="61"/>
        <end position="72"/>
    </location>
</feature>
<feature type="signal peptide" evidence="2">
    <location>
        <begin position="1"/>
        <end position="20"/>
    </location>
</feature>
<feature type="region of interest" description="Disordered" evidence="1">
    <location>
        <begin position="24"/>
        <end position="77"/>
    </location>
</feature>
<feature type="compositionally biased region" description="Low complexity" evidence="1">
    <location>
        <begin position="47"/>
        <end position="60"/>
    </location>
</feature>
<evidence type="ECO:0000313" key="3">
    <source>
        <dbReference type="EMBL" id="KIG11931.1"/>
    </source>
</evidence>
<sequence>MTKPTLFALILPLSLLPACGGTEERASFGSSSGLTFNESASTDNGIDTSDSNSTDPSADTDPTDTDPTDSSDDGIKLDTINTEEGQMTADDGGGSAGCKAIDFLFVIDNSGSMGDNQQNLIASFPGFIDKIQETIVDVDSYHIMVAKTDQYWNDCQIECAFFPFLCQFGNVNACNGAPSVCDETLGAGVNFPIGDDASNQYCGLTGGQRFITPQEPIDQLAQKFTCIASVGTDGDSSEMPMSSLTQAVSPALNGPGGCNSGFLRDDAVLVITIITDEEDNDSPGNPQGWFQNIVAQKAGDGSGVVVLGLINDTDAGNPVCPVDSQDPAKIREFMELFPNHIEGSVCEANYAPFFEQAVDLINTTCDEYEPVG</sequence>
<evidence type="ECO:0000256" key="1">
    <source>
        <dbReference type="SAM" id="MobiDB-lite"/>
    </source>
</evidence>
<name>A0A0C2CL21_9BACT</name>
<feature type="chain" id="PRO_5002147150" description="VWFA domain-containing protein" evidence="2">
    <location>
        <begin position="21"/>
        <end position="372"/>
    </location>
</feature>
<evidence type="ECO:0000256" key="2">
    <source>
        <dbReference type="SAM" id="SignalP"/>
    </source>
</evidence>
<keyword evidence="2" id="KW-0732">Signal</keyword>
<evidence type="ECO:0000313" key="4">
    <source>
        <dbReference type="Proteomes" id="UP000031599"/>
    </source>
</evidence>
<feature type="compositionally biased region" description="Polar residues" evidence="1">
    <location>
        <begin position="28"/>
        <end position="46"/>
    </location>
</feature>
<dbReference type="RefSeq" id="WP_052558824.1">
    <property type="nucleotide sequence ID" value="NZ_JMCC02000164.1"/>
</dbReference>
<reference evidence="3 4" key="1">
    <citation type="submission" date="2014-12" db="EMBL/GenBank/DDBJ databases">
        <title>Genome assembly of Enhygromyxa salina DSM 15201.</title>
        <authorList>
            <person name="Sharma G."/>
            <person name="Subramanian S."/>
        </authorList>
    </citation>
    <scope>NUCLEOTIDE SEQUENCE [LARGE SCALE GENOMIC DNA]</scope>
    <source>
        <strain evidence="3 4">DSM 15201</strain>
    </source>
</reference>
<proteinExistence type="predicted"/>
<evidence type="ECO:0008006" key="5">
    <source>
        <dbReference type="Google" id="ProtNLM"/>
    </source>
</evidence>
<dbReference type="Proteomes" id="UP000031599">
    <property type="component" value="Unassembled WGS sequence"/>
</dbReference>
<organism evidence="3 4">
    <name type="scientific">Enhygromyxa salina</name>
    <dbReference type="NCBI Taxonomy" id="215803"/>
    <lineage>
        <taxon>Bacteria</taxon>
        <taxon>Pseudomonadati</taxon>
        <taxon>Myxococcota</taxon>
        <taxon>Polyangia</taxon>
        <taxon>Nannocystales</taxon>
        <taxon>Nannocystaceae</taxon>
        <taxon>Enhygromyxa</taxon>
    </lineage>
</organism>
<dbReference type="EMBL" id="JMCC02000164">
    <property type="protein sequence ID" value="KIG11931.1"/>
    <property type="molecule type" value="Genomic_DNA"/>
</dbReference>
<comment type="caution">
    <text evidence="3">The sequence shown here is derived from an EMBL/GenBank/DDBJ whole genome shotgun (WGS) entry which is preliminary data.</text>
</comment>
<gene>
    <name evidence="3" type="ORF">DB30_02289</name>
</gene>